<keyword evidence="5" id="KW-1185">Reference proteome</keyword>
<comment type="function">
    <text evidence="3">Catalyzes the aldol condensation of dihydroxyacetone phosphate (DHAP or glycerone-phosphate) with glyceraldehyde 3-phosphate (G3P) to form fructose 1,6-bisphosphate (FBP) in gluconeogenesis and the reverse reaction in glycolysis.</text>
</comment>
<organism evidence="4 5">
    <name type="scientific">Glonium stellatum</name>
    <dbReference type="NCBI Taxonomy" id="574774"/>
    <lineage>
        <taxon>Eukaryota</taxon>
        <taxon>Fungi</taxon>
        <taxon>Dikarya</taxon>
        <taxon>Ascomycota</taxon>
        <taxon>Pezizomycotina</taxon>
        <taxon>Dothideomycetes</taxon>
        <taxon>Pleosporomycetidae</taxon>
        <taxon>Gloniales</taxon>
        <taxon>Gloniaceae</taxon>
        <taxon>Glonium</taxon>
    </lineage>
</organism>
<evidence type="ECO:0000256" key="1">
    <source>
        <dbReference type="PIRSR" id="PIRSR001359-1"/>
    </source>
</evidence>
<dbReference type="Proteomes" id="UP000250140">
    <property type="component" value="Unassembled WGS sequence"/>
</dbReference>
<comment type="cofactor">
    <cofactor evidence="2 3">
        <name>Zn(2+)</name>
        <dbReference type="ChEBI" id="CHEBI:29105"/>
    </cofactor>
    <text evidence="2 3">Binds 2 Zn(2+) ions per subunit. One is catalytic and the other provides a structural contribution.</text>
</comment>
<sequence>MVRSAHWKDHNRTIRILEAAEKGKYGVLAAIAYNIEQIMGMIQAAEKARSPLIIQFFPWAITFSDGLLVRTAADAIRGCSVPIAIHLDHAQDEALIRHAADTLPFDSIMVDMSHHEKAENLAKTAELVKYCQERRIATEAEPGRIEGGEDGVMDTEGLEGSKTTIEEAEDFVCTGVDFLAPAIGNVHGEYGPKGPQLDFERLNQLRTYTNGRVRIALHGTNGFKPELMKDCIVAGVSKINVNKLVLDDYLEHLAAQAGKVPHTTLMEEGVKKVAAQTMEWMEICGSAGKAV</sequence>
<dbReference type="GO" id="GO:0008270">
    <property type="term" value="F:zinc ion binding"/>
    <property type="evidence" value="ECO:0007669"/>
    <property type="project" value="UniProtKB-UniRule"/>
</dbReference>
<protein>
    <recommendedName>
        <fullName evidence="3">Fructose-bisphosphate aldolase</fullName>
        <shortName evidence="3">FBP aldolase</shortName>
        <ecNumber evidence="3">4.1.2.13</ecNumber>
    </recommendedName>
</protein>
<dbReference type="CDD" id="cd00947">
    <property type="entry name" value="TBP_aldolase_IIB"/>
    <property type="match status" value="1"/>
</dbReference>
<dbReference type="EMBL" id="KV750330">
    <property type="protein sequence ID" value="OCL05259.1"/>
    <property type="molecule type" value="Genomic_DNA"/>
</dbReference>
<dbReference type="UniPathway" id="UPA00109">
    <property type="reaction ID" value="UER00183"/>
</dbReference>
<evidence type="ECO:0000256" key="2">
    <source>
        <dbReference type="PIRSR" id="PIRSR001359-3"/>
    </source>
</evidence>
<dbReference type="OrthoDB" id="2558351at2759"/>
<keyword evidence="3" id="KW-0456">Lyase</keyword>
<name>A0A8E2EUU5_9PEZI</name>
<feature type="binding site" evidence="2">
    <location>
        <position position="89"/>
    </location>
    <ligand>
        <name>Zn(2+)</name>
        <dbReference type="ChEBI" id="CHEBI:29105"/>
        <label>1</label>
        <note>catalytic</note>
    </ligand>
</feature>
<feature type="binding site" evidence="2">
    <location>
        <position position="218"/>
    </location>
    <ligand>
        <name>Zn(2+)</name>
        <dbReference type="ChEBI" id="CHEBI:29105"/>
        <label>1</label>
        <note>catalytic</note>
    </ligand>
</feature>
<feature type="binding site" evidence="2">
    <location>
        <position position="187"/>
    </location>
    <ligand>
        <name>Zn(2+)</name>
        <dbReference type="ChEBI" id="CHEBI:29105"/>
        <label>1</label>
        <note>catalytic</note>
    </ligand>
</feature>
<dbReference type="EC" id="4.1.2.13" evidence="3"/>
<dbReference type="AlphaFoldDB" id="A0A8E2EUU5"/>
<feature type="active site" description="Proton donor" evidence="1">
    <location>
        <position position="88"/>
    </location>
</feature>
<comment type="similarity">
    <text evidence="3">Belongs to the class II fructose-bisphosphate aldolase family.</text>
</comment>
<keyword evidence="3" id="KW-0324">Glycolysis</keyword>
<feature type="binding site" evidence="2">
    <location>
        <position position="141"/>
    </location>
    <ligand>
        <name>Zn(2+)</name>
        <dbReference type="ChEBI" id="CHEBI:29105"/>
        <label>2</label>
    </ligand>
</feature>
<comment type="catalytic activity">
    <reaction evidence="3">
        <text>beta-D-fructose 1,6-bisphosphate = D-glyceraldehyde 3-phosphate + dihydroxyacetone phosphate</text>
        <dbReference type="Rhea" id="RHEA:14729"/>
        <dbReference type="ChEBI" id="CHEBI:32966"/>
        <dbReference type="ChEBI" id="CHEBI:57642"/>
        <dbReference type="ChEBI" id="CHEBI:59776"/>
        <dbReference type="EC" id="4.1.2.13"/>
    </reaction>
</comment>
<gene>
    <name evidence="4" type="ORF">AOQ84DRAFT_413959</name>
</gene>
<proteinExistence type="inferred from homology"/>
<evidence type="ECO:0000256" key="3">
    <source>
        <dbReference type="RuleBase" id="RU366023"/>
    </source>
</evidence>
<evidence type="ECO:0000313" key="5">
    <source>
        <dbReference type="Proteomes" id="UP000250140"/>
    </source>
</evidence>
<keyword evidence="2 3" id="KW-0479">Metal-binding</keyword>
<dbReference type="PANTHER" id="PTHR30304">
    <property type="entry name" value="D-TAGATOSE-1,6-BISPHOSPHATE ALDOLASE"/>
    <property type="match status" value="1"/>
</dbReference>
<keyword evidence="2 3" id="KW-0862">Zinc</keyword>
<dbReference type="InterPro" id="IPR000771">
    <property type="entry name" value="FBA_II"/>
</dbReference>
<dbReference type="GO" id="GO:0006096">
    <property type="term" value="P:glycolytic process"/>
    <property type="evidence" value="ECO:0007669"/>
    <property type="project" value="UniProtKB-UniPathway"/>
</dbReference>
<dbReference type="SUPFAM" id="SSF51569">
    <property type="entry name" value="Aldolase"/>
    <property type="match status" value="1"/>
</dbReference>
<evidence type="ECO:0000313" key="4">
    <source>
        <dbReference type="EMBL" id="OCL05259.1"/>
    </source>
</evidence>
<accession>A0A8E2EUU5</accession>
<dbReference type="Gene3D" id="3.20.20.70">
    <property type="entry name" value="Aldolase class I"/>
    <property type="match status" value="1"/>
</dbReference>
<dbReference type="InterPro" id="IPR050246">
    <property type="entry name" value="Class_II_FBP_aldolase"/>
</dbReference>
<reference evidence="4 5" key="1">
    <citation type="journal article" date="2016" name="Nat. Commun.">
        <title>Ectomycorrhizal ecology is imprinted in the genome of the dominant symbiotic fungus Cenococcum geophilum.</title>
        <authorList>
            <consortium name="DOE Joint Genome Institute"/>
            <person name="Peter M."/>
            <person name="Kohler A."/>
            <person name="Ohm R.A."/>
            <person name="Kuo A."/>
            <person name="Krutzmann J."/>
            <person name="Morin E."/>
            <person name="Arend M."/>
            <person name="Barry K.W."/>
            <person name="Binder M."/>
            <person name="Choi C."/>
            <person name="Clum A."/>
            <person name="Copeland A."/>
            <person name="Grisel N."/>
            <person name="Haridas S."/>
            <person name="Kipfer T."/>
            <person name="LaButti K."/>
            <person name="Lindquist E."/>
            <person name="Lipzen A."/>
            <person name="Maire R."/>
            <person name="Meier B."/>
            <person name="Mihaltcheva S."/>
            <person name="Molinier V."/>
            <person name="Murat C."/>
            <person name="Poggeler S."/>
            <person name="Quandt C.A."/>
            <person name="Sperisen C."/>
            <person name="Tritt A."/>
            <person name="Tisserant E."/>
            <person name="Crous P.W."/>
            <person name="Henrissat B."/>
            <person name="Nehls U."/>
            <person name="Egli S."/>
            <person name="Spatafora J.W."/>
            <person name="Grigoriev I.V."/>
            <person name="Martin F.M."/>
        </authorList>
    </citation>
    <scope>NUCLEOTIDE SEQUENCE [LARGE SCALE GENOMIC DNA]</scope>
    <source>
        <strain evidence="4 5">CBS 207.34</strain>
    </source>
</reference>
<dbReference type="PIRSF" id="PIRSF001359">
    <property type="entry name" value="F_bP_aldolase_II"/>
    <property type="match status" value="1"/>
</dbReference>
<dbReference type="PANTHER" id="PTHR30304:SF0">
    <property type="entry name" value="D-TAGATOSE-1,6-BISPHOSPHATE ALDOLASE SUBUNIT GATY-RELATED"/>
    <property type="match status" value="1"/>
</dbReference>
<dbReference type="Pfam" id="PF01116">
    <property type="entry name" value="F_bP_aldolase"/>
    <property type="match status" value="1"/>
</dbReference>
<dbReference type="InterPro" id="IPR013785">
    <property type="entry name" value="Aldolase_TIM"/>
</dbReference>
<dbReference type="GO" id="GO:0004332">
    <property type="term" value="F:fructose-bisphosphate aldolase activity"/>
    <property type="evidence" value="ECO:0007669"/>
    <property type="project" value="UniProtKB-EC"/>
</dbReference>
<comment type="pathway">
    <text evidence="3">Carbohydrate degradation; glycolysis; D-glyceraldehyde 3-phosphate and glycerone phosphate from D-glucose: step 4/4.</text>
</comment>
<feature type="binding site" evidence="2">
    <location>
        <position position="111"/>
    </location>
    <ligand>
        <name>Zn(2+)</name>
        <dbReference type="ChEBI" id="CHEBI:29105"/>
        <label>2</label>
    </ligand>
</feature>